<protein>
    <recommendedName>
        <fullName evidence="4">Recombinase RecT</fullName>
    </recommendedName>
</protein>
<dbReference type="Proteomes" id="UP000037029">
    <property type="component" value="Chromosome"/>
</dbReference>
<evidence type="ECO:0000313" key="2">
    <source>
        <dbReference type="EMBL" id="ATP19764.1"/>
    </source>
</evidence>
<feature type="region of interest" description="Disordered" evidence="1">
    <location>
        <begin position="220"/>
        <end position="239"/>
    </location>
</feature>
<dbReference type="RefSeq" id="WP_053094328.1">
    <property type="nucleotide sequence ID" value="NZ_CP020925.1"/>
</dbReference>
<proteinExistence type="predicted"/>
<accession>A0A0J9D3D5</accession>
<gene>
    <name evidence="2" type="ORF">BV87_16085</name>
</gene>
<evidence type="ECO:0008006" key="4">
    <source>
        <dbReference type="Google" id="ProtNLM"/>
    </source>
</evidence>
<sequence>MASLPVTASDATPLAAQTEEGRFALRQRQARMFAMSPLIPEHLRKGPPEVAMSNCYIALTLAEAMGEVPLIVMQNIHVVNGKAGFASQYMIARANSSGVFKGRIDWRIDRSNPQNLSVTAFAFLKETGDEVSVTCDMAMAVAEGWTKNPKYKSMPEVMLRYRSAAFLVRFYAPDVMLGYQTVEEVSDVAMAVEPAAPLSAAMLAAPVEEETEQVDGPQPVAGELALEGPDQSQQGEANNGSAFDAAVAEIDRCPTADAIDSAVARLRPMMETDEDADDLFSHAETVKAQRWGGAA</sequence>
<organism evidence="2 3">
    <name type="scientific">Sphingobium yanoikuyae</name>
    <name type="common">Sphingomonas yanoikuyae</name>
    <dbReference type="NCBI Taxonomy" id="13690"/>
    <lineage>
        <taxon>Bacteria</taxon>
        <taxon>Pseudomonadati</taxon>
        <taxon>Pseudomonadota</taxon>
        <taxon>Alphaproteobacteria</taxon>
        <taxon>Sphingomonadales</taxon>
        <taxon>Sphingomonadaceae</taxon>
        <taxon>Sphingobium</taxon>
    </lineage>
</organism>
<reference evidence="2 3" key="1">
    <citation type="submission" date="2017-04" db="EMBL/GenBank/DDBJ databases">
        <title>Characterization, genome and methylation analysis of a phthalic acid esters degrading strain Sphingobium yanoikuyae SHJ.</title>
        <authorList>
            <person name="Feng L."/>
        </authorList>
    </citation>
    <scope>NUCLEOTIDE SEQUENCE [LARGE SCALE GENOMIC DNA]</scope>
    <source>
        <strain evidence="2 3">SHJ</strain>
    </source>
</reference>
<evidence type="ECO:0000313" key="3">
    <source>
        <dbReference type="Proteomes" id="UP000037029"/>
    </source>
</evidence>
<name>A0A0J9D3D5_SPHYA</name>
<feature type="compositionally biased region" description="Polar residues" evidence="1">
    <location>
        <begin position="230"/>
        <end position="239"/>
    </location>
</feature>
<dbReference type="AlphaFoldDB" id="A0A0J9D3D5"/>
<evidence type="ECO:0000256" key="1">
    <source>
        <dbReference type="SAM" id="MobiDB-lite"/>
    </source>
</evidence>
<dbReference type="EMBL" id="CP020925">
    <property type="protein sequence ID" value="ATP19764.1"/>
    <property type="molecule type" value="Genomic_DNA"/>
</dbReference>